<keyword evidence="3" id="KW-0206">Cytoskeleton</keyword>
<dbReference type="Ensembl" id="ENSMMOT00000026820.1">
    <property type="protein sequence ID" value="ENSMMOP00000026375.1"/>
    <property type="gene ID" value="ENSMMOG00000019983.1"/>
</dbReference>
<evidence type="ECO:0000313" key="10">
    <source>
        <dbReference type="Proteomes" id="UP000261620"/>
    </source>
</evidence>
<sequence>ADAVYAVSSAADRRRSGLRAYTSQDRVKRVPDFESMFSSLAHHPRYTLKLDPTDPVPTFIDRSWRGHAEHHKEALRQLAGVFPNAQARLKREACQVTGADHWKYFQCPLTPFAQQLPPDEVFALPSADKQPTHCAVGVQTDYRESEAQTDPYRPEYVLRPGTTPSELLQLATLTWGCGLPAGLEEVEMIQRARAKRAWEATIPPPDDFSQLHRRRQMMEELELQEWVFREGKIQKLQEARLAVLKNQLRRRDEAWKEATSQRLNQVYSKLQKDKETRRQKIKNDYARALRKLEAKRKNVRGNLERPGIVRRSTENPWTNSDTFTNRSPGNSEFKSYYLYTYEGLVKLEAHLSASILKPQVKRPKPKVNTIKDAIKSPVSEALKHMGEYKPLAVKSLRFLIKKEKTVPRPVTPRVDEPPERDEERELAVIHLQKLLRGRSIQYKMFKGKENHLDLIQELRTVNALQREEQEHKVKRTHTSTHSCFNIYETPNSLAGVVGAELENLFDTLSKELIHLQEERRIHAFMLLAERDRRMREAEESGRRQAEERKRREDDEIFRQVVKVHQETVDLYLEDIILDTLDHTADQQAREEIHRKVKVVNDIAYAMEESRNSLQSEEIVSELVYSFLIPEVEKMRIRRAVHQRQQRHLQAAQSIIQGTVEHSRNNLGASQSTCVTESASSQVQDEKTSQEE</sequence>
<feature type="compositionally biased region" description="Polar residues" evidence="7">
    <location>
        <begin position="668"/>
        <end position="682"/>
    </location>
</feature>
<proteinExistence type="inferred from homology"/>
<dbReference type="Proteomes" id="UP000261620">
    <property type="component" value="Unplaced"/>
</dbReference>
<name>A0A3Q3XD69_MOLML</name>
<feature type="region of interest" description="Disordered" evidence="7">
    <location>
        <begin position="668"/>
        <end position="691"/>
    </location>
</feature>
<dbReference type="AlphaFoldDB" id="A0A3Q3XD69"/>
<evidence type="ECO:0000313" key="9">
    <source>
        <dbReference type="Ensembl" id="ENSMMOP00000026375.1"/>
    </source>
</evidence>
<evidence type="ECO:0000256" key="1">
    <source>
        <dbReference type="ARBA" id="ARBA00004430"/>
    </source>
</evidence>
<dbReference type="PANTHER" id="PTHR22455:SF10">
    <property type="entry name" value="CILIA- AND FLAGELLA-ASSOCIATED PROTEIN 91"/>
    <property type="match status" value="1"/>
</dbReference>
<evidence type="ECO:0000256" key="2">
    <source>
        <dbReference type="ARBA" id="ARBA00022490"/>
    </source>
</evidence>
<accession>A0A3Q3XD69</accession>
<comment type="subcellular location">
    <subcellularLocation>
        <location evidence="1">Cytoplasm</location>
        <location evidence="1">Cytoskeleton</location>
        <location evidence="1">Cilium axoneme</location>
    </subcellularLocation>
</comment>
<evidence type="ECO:0000256" key="5">
    <source>
        <dbReference type="ARBA" id="ARBA00029468"/>
    </source>
</evidence>
<protein>
    <recommendedName>
        <fullName evidence="6">Cilia- and flagella-associated protein 91</fullName>
    </recommendedName>
</protein>
<evidence type="ECO:0000256" key="7">
    <source>
        <dbReference type="SAM" id="MobiDB-lite"/>
    </source>
</evidence>
<reference evidence="9" key="1">
    <citation type="submission" date="2025-08" db="UniProtKB">
        <authorList>
            <consortium name="Ensembl"/>
        </authorList>
    </citation>
    <scope>IDENTIFICATION</scope>
</reference>
<reference evidence="9" key="2">
    <citation type="submission" date="2025-09" db="UniProtKB">
        <authorList>
            <consortium name="Ensembl"/>
        </authorList>
    </citation>
    <scope>IDENTIFICATION</scope>
</reference>
<dbReference type="InterPro" id="IPR032840">
    <property type="entry name" value="CFAP91_dom"/>
</dbReference>
<dbReference type="InterPro" id="IPR026720">
    <property type="entry name" value="CFAP91"/>
</dbReference>
<keyword evidence="10" id="KW-1185">Reference proteome</keyword>
<evidence type="ECO:0000256" key="3">
    <source>
        <dbReference type="ARBA" id="ARBA00023212"/>
    </source>
</evidence>
<dbReference type="OMA" id="VQTMYRD"/>
<keyword evidence="2" id="KW-0963">Cytoplasm</keyword>
<feature type="domain" description="CFAP91" evidence="8">
    <location>
        <begin position="138"/>
        <end position="291"/>
    </location>
</feature>
<dbReference type="Pfam" id="PF14738">
    <property type="entry name" value="CFAP91"/>
    <property type="match status" value="1"/>
</dbReference>
<comment type="similarity">
    <text evidence="5">Belongs to the CFAP91 family.</text>
</comment>
<dbReference type="GO" id="GO:0005930">
    <property type="term" value="C:axoneme"/>
    <property type="evidence" value="ECO:0007669"/>
    <property type="project" value="UniProtKB-SubCell"/>
</dbReference>
<evidence type="ECO:0000256" key="4">
    <source>
        <dbReference type="ARBA" id="ARBA00023273"/>
    </source>
</evidence>
<keyword evidence="4" id="KW-0966">Cell projection</keyword>
<organism evidence="9 10">
    <name type="scientific">Mola mola</name>
    <name type="common">Ocean sunfish</name>
    <name type="synonym">Tetraodon mola</name>
    <dbReference type="NCBI Taxonomy" id="94237"/>
    <lineage>
        <taxon>Eukaryota</taxon>
        <taxon>Metazoa</taxon>
        <taxon>Chordata</taxon>
        <taxon>Craniata</taxon>
        <taxon>Vertebrata</taxon>
        <taxon>Euteleostomi</taxon>
        <taxon>Actinopterygii</taxon>
        <taxon>Neopterygii</taxon>
        <taxon>Teleostei</taxon>
        <taxon>Neoteleostei</taxon>
        <taxon>Acanthomorphata</taxon>
        <taxon>Eupercaria</taxon>
        <taxon>Tetraodontiformes</taxon>
        <taxon>Molidae</taxon>
        <taxon>Mola</taxon>
    </lineage>
</organism>
<dbReference type="STRING" id="94237.ENSMMOP00000026375"/>
<evidence type="ECO:0000256" key="6">
    <source>
        <dbReference type="ARBA" id="ARBA00029555"/>
    </source>
</evidence>
<evidence type="ECO:0000259" key="8">
    <source>
        <dbReference type="Pfam" id="PF14738"/>
    </source>
</evidence>
<dbReference type="PANTHER" id="PTHR22455">
    <property type="entry name" value="CILIA- AND FLAGELLA-ASSOCIATED PROTEIN 91"/>
    <property type="match status" value="1"/>
</dbReference>